<dbReference type="PROSITE" id="PS50109">
    <property type="entry name" value="HIS_KIN"/>
    <property type="match status" value="1"/>
</dbReference>
<name>A0ABX0MM67_9BURK</name>
<protein>
    <recommendedName>
        <fullName evidence="2">histidine kinase</fullName>
        <ecNumber evidence="2">2.7.13.3</ecNumber>
    </recommendedName>
</protein>
<dbReference type="PROSITE" id="PS50112">
    <property type="entry name" value="PAS"/>
    <property type="match status" value="2"/>
</dbReference>
<keyword evidence="5" id="KW-0418">Kinase</keyword>
<dbReference type="Pfam" id="PF13426">
    <property type="entry name" value="PAS_9"/>
    <property type="match status" value="1"/>
</dbReference>
<dbReference type="InterPro" id="IPR029016">
    <property type="entry name" value="GAF-like_dom_sf"/>
</dbReference>
<evidence type="ECO:0000313" key="9">
    <source>
        <dbReference type="EMBL" id="NHZ43296.1"/>
    </source>
</evidence>
<gene>
    <name evidence="9" type="ORF">F1609_24410</name>
</gene>
<reference evidence="9 10" key="1">
    <citation type="submission" date="2019-09" db="EMBL/GenBank/DDBJ databases">
        <title>Taxonomy of Antarctic Massilia spp.: description of Massilia rubra sp. nov., Massilia aquatica sp. nov., Massilia mucilaginosa sp. nov., Massilia frigida sp. nov. isolated from streams, lakes and regoliths.</title>
        <authorList>
            <person name="Holochova P."/>
            <person name="Sedlacek I."/>
            <person name="Kralova S."/>
            <person name="Maslanova I."/>
            <person name="Busse H.-J."/>
            <person name="Stankova E."/>
            <person name="Vrbovska V."/>
            <person name="Kovarovic V."/>
            <person name="Bartak M."/>
            <person name="Svec P."/>
            <person name="Pantucek R."/>
        </authorList>
    </citation>
    <scope>NUCLEOTIDE SEQUENCE [LARGE SCALE GENOMIC DNA]</scope>
    <source>
        <strain evidence="9 10">CCM 8693</strain>
    </source>
</reference>
<dbReference type="PANTHER" id="PTHR43047:SF72">
    <property type="entry name" value="OSMOSENSING HISTIDINE PROTEIN KINASE SLN1"/>
    <property type="match status" value="1"/>
</dbReference>
<feature type="domain" description="PAS" evidence="7">
    <location>
        <begin position="310"/>
        <end position="381"/>
    </location>
</feature>
<sequence length="691" mass="75907">MILLDAPVPADESARMAALCGLNILDTLPEERFDRITRTAQRAFACPIALVTLVDSERQWFKSRLGLDAPQTPRNISFCGHAILHDYPFIIPDAALDPRFADNPLVLGAPHIRFYAGIPLRADNGALVGTLCLIDRVPRSFSDDDLATLCDLAQWAELELNVYTIKQATQISRDKEARLQAIVENAGDAIITIDDHGLVETFNPEAQRLFAYRPDQIIGAPLTTLIARHYRAAAAGYVRELALDGIGGGVRINRQVFGQRSDGTRFPANLVVSEMHIDGRRAFTGLVRDISARRRNADEMKRLNRRLAETLSLQQAILNSNNYAIIYANAHGQVIMFNDGAQRMLGYSEAEMRTQASLLVLHDPAELEARVQALSLELGRPIRPGPEMFIARARERIPDEAEWTYIRKDGSRLPVLLSISAVWDDEHTLSGFVGIAQDISERKKMESMKNEFISTVSHELRTPMTSIKGSLGLLAGGAAGEIPVRAKVLLDIASKNCDRLVRLINDILDVEKIESGNMRFEPVVQPLLPLVEQAIAATHAFASPFRVSFDLRSDNGELMIAADSDRLIQVIVNLLSNAAKFAPAGGVVEVRLLRVPGYARLSVTDHGPGIPLAFRDRIFQKFAQADGSDSRPKGGTGLGLNISKAIIERHRGRIDFVSECGVSTEFFFELPLAAAAPSSSSSSPFSRTPLS</sequence>
<dbReference type="InterPro" id="IPR000700">
    <property type="entry name" value="PAS-assoc_C"/>
</dbReference>
<feature type="domain" description="PAS" evidence="7">
    <location>
        <begin position="175"/>
        <end position="219"/>
    </location>
</feature>
<dbReference type="Pfam" id="PF02518">
    <property type="entry name" value="HATPase_c"/>
    <property type="match status" value="1"/>
</dbReference>
<dbReference type="SUPFAM" id="SSF55781">
    <property type="entry name" value="GAF domain-like"/>
    <property type="match status" value="1"/>
</dbReference>
<evidence type="ECO:0000313" key="10">
    <source>
        <dbReference type="Proteomes" id="UP000819052"/>
    </source>
</evidence>
<organism evidence="9 10">
    <name type="scientific">Massilia aquatica</name>
    <dbReference type="NCBI Taxonomy" id="2609000"/>
    <lineage>
        <taxon>Bacteria</taxon>
        <taxon>Pseudomonadati</taxon>
        <taxon>Pseudomonadota</taxon>
        <taxon>Betaproteobacteria</taxon>
        <taxon>Burkholderiales</taxon>
        <taxon>Oxalobacteraceae</taxon>
        <taxon>Telluria group</taxon>
        <taxon>Massilia</taxon>
    </lineage>
</organism>
<dbReference type="InterPro" id="IPR000014">
    <property type="entry name" value="PAS"/>
</dbReference>
<comment type="catalytic activity">
    <reaction evidence="1">
        <text>ATP + protein L-histidine = ADP + protein N-phospho-L-histidine.</text>
        <dbReference type="EC" id="2.7.13.3"/>
    </reaction>
</comment>
<dbReference type="PANTHER" id="PTHR43047">
    <property type="entry name" value="TWO-COMPONENT HISTIDINE PROTEIN KINASE"/>
    <property type="match status" value="1"/>
</dbReference>
<dbReference type="Gene3D" id="1.10.287.130">
    <property type="match status" value="1"/>
</dbReference>
<proteinExistence type="predicted"/>
<dbReference type="SMART" id="SM00065">
    <property type="entry name" value="GAF"/>
    <property type="match status" value="1"/>
</dbReference>
<dbReference type="InterPro" id="IPR004358">
    <property type="entry name" value="Sig_transdc_His_kin-like_C"/>
</dbReference>
<evidence type="ECO:0000259" key="6">
    <source>
        <dbReference type="PROSITE" id="PS50109"/>
    </source>
</evidence>
<dbReference type="Proteomes" id="UP000819052">
    <property type="component" value="Unassembled WGS sequence"/>
</dbReference>
<dbReference type="InterPro" id="IPR036890">
    <property type="entry name" value="HATPase_C_sf"/>
</dbReference>
<evidence type="ECO:0000256" key="2">
    <source>
        <dbReference type="ARBA" id="ARBA00012438"/>
    </source>
</evidence>
<dbReference type="InterPro" id="IPR036097">
    <property type="entry name" value="HisK_dim/P_sf"/>
</dbReference>
<comment type="caution">
    <text evidence="9">The sequence shown here is derived from an EMBL/GenBank/DDBJ whole genome shotgun (WGS) entry which is preliminary data.</text>
</comment>
<dbReference type="SUPFAM" id="SSF55874">
    <property type="entry name" value="ATPase domain of HSP90 chaperone/DNA topoisomerase II/histidine kinase"/>
    <property type="match status" value="1"/>
</dbReference>
<dbReference type="Gene3D" id="3.30.450.20">
    <property type="entry name" value="PAS domain"/>
    <property type="match status" value="2"/>
</dbReference>
<keyword evidence="3" id="KW-0597">Phosphoprotein</keyword>
<dbReference type="PRINTS" id="PR00344">
    <property type="entry name" value="BCTRLSENSOR"/>
</dbReference>
<dbReference type="SMART" id="SM00387">
    <property type="entry name" value="HATPase_c"/>
    <property type="match status" value="1"/>
</dbReference>
<dbReference type="Pfam" id="PF00512">
    <property type="entry name" value="HisKA"/>
    <property type="match status" value="1"/>
</dbReference>
<dbReference type="SUPFAM" id="SSF55785">
    <property type="entry name" value="PYP-like sensor domain (PAS domain)"/>
    <property type="match status" value="2"/>
</dbReference>
<dbReference type="CDD" id="cd00130">
    <property type="entry name" value="PAS"/>
    <property type="match status" value="2"/>
</dbReference>
<dbReference type="InterPro" id="IPR003661">
    <property type="entry name" value="HisK_dim/P_dom"/>
</dbReference>
<dbReference type="SMART" id="SM00388">
    <property type="entry name" value="HisKA"/>
    <property type="match status" value="1"/>
</dbReference>
<dbReference type="Gene3D" id="3.30.450.40">
    <property type="match status" value="1"/>
</dbReference>
<evidence type="ECO:0000256" key="5">
    <source>
        <dbReference type="ARBA" id="ARBA00022777"/>
    </source>
</evidence>
<evidence type="ECO:0000256" key="4">
    <source>
        <dbReference type="ARBA" id="ARBA00022679"/>
    </source>
</evidence>
<keyword evidence="4" id="KW-0808">Transferase</keyword>
<dbReference type="SUPFAM" id="SSF47384">
    <property type="entry name" value="Homodimeric domain of signal transducing histidine kinase"/>
    <property type="match status" value="1"/>
</dbReference>
<evidence type="ECO:0000259" key="8">
    <source>
        <dbReference type="PROSITE" id="PS50113"/>
    </source>
</evidence>
<dbReference type="NCBIfam" id="TIGR00229">
    <property type="entry name" value="sensory_box"/>
    <property type="match status" value="2"/>
</dbReference>
<dbReference type="PROSITE" id="PS50113">
    <property type="entry name" value="PAC"/>
    <property type="match status" value="1"/>
</dbReference>
<dbReference type="InterPro" id="IPR005467">
    <property type="entry name" value="His_kinase_dom"/>
</dbReference>
<dbReference type="Pfam" id="PF01590">
    <property type="entry name" value="GAF"/>
    <property type="match status" value="1"/>
</dbReference>
<dbReference type="InterPro" id="IPR001610">
    <property type="entry name" value="PAC"/>
</dbReference>
<dbReference type="SMART" id="SM00086">
    <property type="entry name" value="PAC"/>
    <property type="match status" value="2"/>
</dbReference>
<accession>A0ABX0MM67</accession>
<dbReference type="CDD" id="cd00082">
    <property type="entry name" value="HisKA"/>
    <property type="match status" value="1"/>
</dbReference>
<keyword evidence="10" id="KW-1185">Reference proteome</keyword>
<dbReference type="Pfam" id="PF00989">
    <property type="entry name" value="PAS"/>
    <property type="match status" value="1"/>
</dbReference>
<dbReference type="EC" id="2.7.13.3" evidence="2"/>
<dbReference type="EMBL" id="VVIW01000018">
    <property type="protein sequence ID" value="NHZ43296.1"/>
    <property type="molecule type" value="Genomic_DNA"/>
</dbReference>
<feature type="domain" description="Histidine kinase" evidence="6">
    <location>
        <begin position="455"/>
        <end position="674"/>
    </location>
</feature>
<feature type="domain" description="PAC" evidence="8">
    <location>
        <begin position="399"/>
        <end position="451"/>
    </location>
</feature>
<dbReference type="InterPro" id="IPR003018">
    <property type="entry name" value="GAF"/>
</dbReference>
<evidence type="ECO:0000256" key="3">
    <source>
        <dbReference type="ARBA" id="ARBA00022553"/>
    </source>
</evidence>
<evidence type="ECO:0000259" key="7">
    <source>
        <dbReference type="PROSITE" id="PS50112"/>
    </source>
</evidence>
<evidence type="ECO:0000256" key="1">
    <source>
        <dbReference type="ARBA" id="ARBA00000085"/>
    </source>
</evidence>
<dbReference type="SMART" id="SM00091">
    <property type="entry name" value="PAS"/>
    <property type="match status" value="2"/>
</dbReference>
<dbReference type="InterPro" id="IPR003594">
    <property type="entry name" value="HATPase_dom"/>
</dbReference>
<dbReference type="InterPro" id="IPR035965">
    <property type="entry name" value="PAS-like_dom_sf"/>
</dbReference>
<dbReference type="Gene3D" id="3.30.565.10">
    <property type="entry name" value="Histidine kinase-like ATPase, C-terminal domain"/>
    <property type="match status" value="1"/>
</dbReference>
<dbReference type="InterPro" id="IPR013767">
    <property type="entry name" value="PAS_fold"/>
</dbReference>